<evidence type="ECO:0000313" key="2">
    <source>
        <dbReference type="Proteomes" id="UP000663720"/>
    </source>
</evidence>
<accession>A0A975B8Q9</accession>
<dbReference type="KEGG" id="dli:dnl_31870"/>
<protein>
    <submittedName>
        <fullName evidence="1">Uncharacterized protein</fullName>
    </submittedName>
</protein>
<keyword evidence="2" id="KW-1185">Reference proteome</keyword>
<dbReference type="AlphaFoldDB" id="A0A975B8Q9"/>
<dbReference type="Proteomes" id="UP000663720">
    <property type="component" value="Chromosome"/>
</dbReference>
<evidence type="ECO:0000313" key="1">
    <source>
        <dbReference type="EMBL" id="QTA80874.1"/>
    </source>
</evidence>
<dbReference type="EMBL" id="CP061799">
    <property type="protein sequence ID" value="QTA80874.1"/>
    <property type="molecule type" value="Genomic_DNA"/>
</dbReference>
<name>A0A975B8Q9_9BACT</name>
<gene>
    <name evidence="1" type="ORF">dnl_31870</name>
</gene>
<proteinExistence type="predicted"/>
<organism evidence="1 2">
    <name type="scientific">Desulfonema limicola</name>
    <dbReference type="NCBI Taxonomy" id="45656"/>
    <lineage>
        <taxon>Bacteria</taxon>
        <taxon>Pseudomonadati</taxon>
        <taxon>Thermodesulfobacteriota</taxon>
        <taxon>Desulfobacteria</taxon>
        <taxon>Desulfobacterales</taxon>
        <taxon>Desulfococcaceae</taxon>
        <taxon>Desulfonema</taxon>
    </lineage>
</organism>
<sequence length="39" mass="4521">MLLILRKDDVDIACFYNSVNSKLYSLSIIFINSTKVLNR</sequence>
<reference evidence="1" key="1">
    <citation type="journal article" date="2021" name="Microb. Physiol.">
        <title>Proteogenomic Insights into the Physiology of Marine, Sulfate-Reducing, Filamentous Desulfonema limicola and Desulfonema magnum.</title>
        <authorList>
            <person name="Schnaars V."/>
            <person name="Wohlbrand L."/>
            <person name="Scheve S."/>
            <person name="Hinrichs C."/>
            <person name="Reinhardt R."/>
            <person name="Rabus R."/>
        </authorList>
    </citation>
    <scope>NUCLEOTIDE SEQUENCE</scope>
    <source>
        <strain evidence="1">5ac10</strain>
    </source>
</reference>